<dbReference type="GO" id="GO:0003677">
    <property type="term" value="F:DNA binding"/>
    <property type="evidence" value="ECO:0007669"/>
    <property type="project" value="InterPro"/>
</dbReference>
<accession>S2W1Q4</accession>
<dbReference type="Proteomes" id="UP000014417">
    <property type="component" value="Unassembled WGS sequence"/>
</dbReference>
<protein>
    <submittedName>
        <fullName evidence="3">Exonuclease, DNA polymerase III, epsilon subunit</fullName>
    </submittedName>
</protein>
<dbReference type="Pfam" id="PF00929">
    <property type="entry name" value="RNase_T"/>
    <property type="match status" value="1"/>
</dbReference>
<dbReference type="SUPFAM" id="SSF82771">
    <property type="entry name" value="GIY-YIG endonuclease"/>
    <property type="match status" value="1"/>
</dbReference>
<dbReference type="GO" id="GO:0004527">
    <property type="term" value="F:exonuclease activity"/>
    <property type="evidence" value="ECO:0007669"/>
    <property type="project" value="UniProtKB-KW"/>
</dbReference>
<dbReference type="PATRIC" id="fig|883161.3.peg.618"/>
<gene>
    <name evidence="3" type="ORF">HMPREF9306_00615</name>
</gene>
<comment type="caution">
    <text evidence="3">The sequence shown here is derived from an EMBL/GenBank/DDBJ whole genome shotgun (WGS) entry which is preliminary data.</text>
</comment>
<dbReference type="NCBIfam" id="NF005907">
    <property type="entry name" value="PRK07883.1-5"/>
    <property type="match status" value="1"/>
</dbReference>
<keyword evidence="1 3" id="KW-0540">Nuclease</keyword>
<dbReference type="STRING" id="883161.HMPREF9306_00615"/>
<evidence type="ECO:0000259" key="2">
    <source>
        <dbReference type="PROSITE" id="PS50164"/>
    </source>
</evidence>
<dbReference type="InterPro" id="IPR006054">
    <property type="entry name" value="DnaQ"/>
</dbReference>
<evidence type="ECO:0000313" key="3">
    <source>
        <dbReference type="EMBL" id="EPD33086.1"/>
    </source>
</evidence>
<dbReference type="RefSeq" id="WP_016455461.1">
    <property type="nucleotide sequence ID" value="NZ_KE150269.1"/>
</dbReference>
<dbReference type="AlphaFoldDB" id="S2W1Q4"/>
<dbReference type="PROSITE" id="PS50164">
    <property type="entry name" value="GIY_YIG"/>
    <property type="match status" value="1"/>
</dbReference>
<evidence type="ECO:0000256" key="1">
    <source>
        <dbReference type="ARBA" id="ARBA00022839"/>
    </source>
</evidence>
<dbReference type="GO" id="GO:0006289">
    <property type="term" value="P:nucleotide-excision repair"/>
    <property type="evidence" value="ECO:0007669"/>
    <property type="project" value="InterPro"/>
</dbReference>
<dbReference type="InterPro" id="IPR035901">
    <property type="entry name" value="GIY-YIG_endonuc_sf"/>
</dbReference>
<dbReference type="InterPro" id="IPR013520">
    <property type="entry name" value="Ribonucl_H"/>
</dbReference>
<dbReference type="PANTHER" id="PTHR30562">
    <property type="entry name" value="UVRC/OXIDOREDUCTASE"/>
    <property type="match status" value="1"/>
</dbReference>
<dbReference type="GO" id="GO:0003887">
    <property type="term" value="F:DNA-directed DNA polymerase activity"/>
    <property type="evidence" value="ECO:0007669"/>
    <property type="project" value="InterPro"/>
</dbReference>
<dbReference type="Pfam" id="PF02151">
    <property type="entry name" value="UVR"/>
    <property type="match status" value="1"/>
</dbReference>
<keyword evidence="4" id="KW-1185">Reference proteome</keyword>
<dbReference type="InterPro" id="IPR050066">
    <property type="entry name" value="UvrABC_protein_C"/>
</dbReference>
<dbReference type="SMART" id="SM00465">
    <property type="entry name" value="GIYc"/>
    <property type="match status" value="1"/>
</dbReference>
<sequence>MKSLQPSFDDLGVPLFDVSFCVVDLETTGVGEGAAITEIGAVKVHGGEAEGEFATLVNPQMHIPANITVLTGISDRMVADAPTIDTVLPSFLEFARGTVLVAHNASFDVGFLKRACANLGYEWPGNQVVDTVKLARHTLLRDEVRNCKLSTLSAFFKVPEMPTHRALDDARATVYVLHGLLERVGALGVTTLEDLLEYAHHVSPQRRAKRVWAKDLPEEPGIYQFYTDKSHKDGSREILYVGKSVNIKKRVATYFTASETRGRMEEMVRISTGVEAIVCQTPLEAEIRELRTIDSQQPHYNRRSRRQHKLAWLKLTNERWPRFSVVSRITDDAKYFGPCVSRRVAQELALVLSQSFKLRQCTQRIGPRSISSSCALAQLNRCFAPCRGDDETLGELYSLALDEAIRSTYDVRAITESLSEQMRTLSAQERFEEAGVVRDRLGLYQRTILRWQRLKALTHCPLIVAASPNAGGWQINIVKYGFLAGAARAKRGESALAIADEALRVSATVPKPQHGLPAGSVEEAECIANWLESPGVRLMQIEGDWAIPSNAGAPQTVKLDA</sequence>
<dbReference type="NCBIfam" id="NF005905">
    <property type="entry name" value="PRK07883.1-3"/>
    <property type="match status" value="1"/>
</dbReference>
<dbReference type="SMART" id="SM00479">
    <property type="entry name" value="EXOIII"/>
    <property type="match status" value="1"/>
</dbReference>
<reference evidence="3 4" key="1">
    <citation type="submission" date="2013-04" db="EMBL/GenBank/DDBJ databases">
        <title>The Genome Sequence of Propionimicrobium lymphophilum ACS-093-V-SCH5.</title>
        <authorList>
            <consortium name="The Broad Institute Genomics Platform"/>
            <person name="Earl A."/>
            <person name="Ward D."/>
            <person name="Feldgarden M."/>
            <person name="Gevers D."/>
            <person name="Saerens B."/>
            <person name="Vaneechoutte M."/>
            <person name="Walker B."/>
            <person name="Young S."/>
            <person name="Zeng Q."/>
            <person name="Gargeya S."/>
            <person name="Fitzgerald M."/>
            <person name="Haas B."/>
            <person name="Abouelleil A."/>
            <person name="Allen A.W."/>
            <person name="Alvarado L."/>
            <person name="Arachchi H.M."/>
            <person name="Berlin A.M."/>
            <person name="Chapman S.B."/>
            <person name="Gainer-Dewar J."/>
            <person name="Goldberg J."/>
            <person name="Griggs A."/>
            <person name="Gujja S."/>
            <person name="Hansen M."/>
            <person name="Howarth C."/>
            <person name="Imamovic A."/>
            <person name="Ireland A."/>
            <person name="Larimer J."/>
            <person name="McCowan C."/>
            <person name="Murphy C."/>
            <person name="Pearson M."/>
            <person name="Poon T.W."/>
            <person name="Priest M."/>
            <person name="Roberts A."/>
            <person name="Saif S."/>
            <person name="Shea T."/>
            <person name="Sisk P."/>
            <person name="Sykes S."/>
            <person name="Wortman J."/>
            <person name="Nusbaum C."/>
            <person name="Birren B."/>
        </authorList>
    </citation>
    <scope>NUCLEOTIDE SEQUENCE [LARGE SCALE GENOMIC DNA]</scope>
    <source>
        <strain evidence="3 4">ACS-093-V-SCH5</strain>
    </source>
</reference>
<dbReference type="Gene3D" id="3.30.420.10">
    <property type="entry name" value="Ribonuclease H-like superfamily/Ribonuclease H"/>
    <property type="match status" value="1"/>
</dbReference>
<keyword evidence="1 3" id="KW-0378">Hydrolase</keyword>
<dbReference type="SUPFAM" id="SSF53098">
    <property type="entry name" value="Ribonuclease H-like"/>
    <property type="match status" value="1"/>
</dbReference>
<proteinExistence type="predicted"/>
<dbReference type="FunFam" id="3.30.420.10:FF:000045">
    <property type="entry name" value="3'-5' exonuclease DinG"/>
    <property type="match status" value="1"/>
</dbReference>
<dbReference type="NCBIfam" id="TIGR00573">
    <property type="entry name" value="dnaq"/>
    <property type="match status" value="1"/>
</dbReference>
<dbReference type="CDD" id="cd10434">
    <property type="entry name" value="GIY-YIG_UvrC_Cho"/>
    <property type="match status" value="1"/>
</dbReference>
<keyword evidence="1 3" id="KW-0269">Exonuclease</keyword>
<evidence type="ECO:0000313" key="4">
    <source>
        <dbReference type="Proteomes" id="UP000014417"/>
    </source>
</evidence>
<dbReference type="InterPro" id="IPR047296">
    <property type="entry name" value="GIY-YIG_UvrC_Cho"/>
</dbReference>
<dbReference type="GO" id="GO:0006260">
    <property type="term" value="P:DNA replication"/>
    <property type="evidence" value="ECO:0007669"/>
    <property type="project" value="InterPro"/>
</dbReference>
<dbReference type="GO" id="GO:0009380">
    <property type="term" value="C:excinuclease repair complex"/>
    <property type="evidence" value="ECO:0007669"/>
    <property type="project" value="TreeGrafter"/>
</dbReference>
<feature type="domain" description="GIY-YIG" evidence="2">
    <location>
        <begin position="218"/>
        <end position="302"/>
    </location>
</feature>
<dbReference type="InterPro" id="IPR036397">
    <property type="entry name" value="RNaseH_sf"/>
</dbReference>
<dbReference type="InterPro" id="IPR012337">
    <property type="entry name" value="RNaseH-like_sf"/>
</dbReference>
<dbReference type="EMBL" id="AGZR01000005">
    <property type="protein sequence ID" value="EPD33086.1"/>
    <property type="molecule type" value="Genomic_DNA"/>
</dbReference>
<dbReference type="InterPro" id="IPR001943">
    <property type="entry name" value="UVR_dom"/>
</dbReference>
<dbReference type="InterPro" id="IPR000305">
    <property type="entry name" value="GIY-YIG_endonuc"/>
</dbReference>
<dbReference type="PANTHER" id="PTHR30562:SF1">
    <property type="entry name" value="UVRABC SYSTEM PROTEIN C"/>
    <property type="match status" value="1"/>
</dbReference>
<dbReference type="HOGENOM" id="CLU_022933_0_0_11"/>
<dbReference type="Gene3D" id="3.40.1440.10">
    <property type="entry name" value="GIY-YIG endonuclease"/>
    <property type="match status" value="1"/>
</dbReference>
<organism evidence="3 4">
    <name type="scientific">Propionimicrobium lymphophilum ACS-093-V-SCH5</name>
    <dbReference type="NCBI Taxonomy" id="883161"/>
    <lineage>
        <taxon>Bacteria</taxon>
        <taxon>Bacillati</taxon>
        <taxon>Actinomycetota</taxon>
        <taxon>Actinomycetes</taxon>
        <taxon>Propionibacteriales</taxon>
        <taxon>Propionibacteriaceae</taxon>
        <taxon>Propionimicrobium</taxon>
    </lineage>
</organism>
<dbReference type="CDD" id="cd06127">
    <property type="entry name" value="DEDDh"/>
    <property type="match status" value="1"/>
</dbReference>
<name>S2W1Q4_9ACTN</name>